<evidence type="ECO:0000256" key="1">
    <source>
        <dbReference type="SAM" id="MobiDB-lite"/>
    </source>
</evidence>
<dbReference type="Gramene" id="PRQ56792">
    <property type="protein sequence ID" value="PRQ56792"/>
    <property type="gene ID" value="RchiOBHm_Chr1g0341221"/>
</dbReference>
<dbReference type="AlphaFoldDB" id="A0A2P6SDN5"/>
<feature type="compositionally biased region" description="Polar residues" evidence="1">
    <location>
        <begin position="41"/>
        <end position="52"/>
    </location>
</feature>
<sequence>MLNRRRPPVDFVKPFFRLPILSPIPSFSILHYPSHVPNRKPNLSQRQSPVSNTHRHVRQAATGKQPQAHRQIHLQKELADYGKEKDLGHSQVTCPCISVMSRVWVVGSA</sequence>
<proteinExistence type="predicted"/>
<feature type="region of interest" description="Disordered" evidence="1">
    <location>
        <begin position="35"/>
        <end position="70"/>
    </location>
</feature>
<organism evidence="2 3">
    <name type="scientific">Rosa chinensis</name>
    <name type="common">China rose</name>
    <dbReference type="NCBI Taxonomy" id="74649"/>
    <lineage>
        <taxon>Eukaryota</taxon>
        <taxon>Viridiplantae</taxon>
        <taxon>Streptophyta</taxon>
        <taxon>Embryophyta</taxon>
        <taxon>Tracheophyta</taxon>
        <taxon>Spermatophyta</taxon>
        <taxon>Magnoliopsida</taxon>
        <taxon>eudicotyledons</taxon>
        <taxon>Gunneridae</taxon>
        <taxon>Pentapetalae</taxon>
        <taxon>rosids</taxon>
        <taxon>fabids</taxon>
        <taxon>Rosales</taxon>
        <taxon>Rosaceae</taxon>
        <taxon>Rosoideae</taxon>
        <taxon>Rosoideae incertae sedis</taxon>
        <taxon>Rosa</taxon>
    </lineage>
</organism>
<dbReference type="Proteomes" id="UP000238479">
    <property type="component" value="Chromosome 1"/>
</dbReference>
<gene>
    <name evidence="2" type="ORF">RchiOBHm_Chr1g0341221</name>
</gene>
<dbReference type="EMBL" id="PDCK01000039">
    <property type="protein sequence ID" value="PRQ56792.1"/>
    <property type="molecule type" value="Genomic_DNA"/>
</dbReference>
<comment type="caution">
    <text evidence="2">The sequence shown here is derived from an EMBL/GenBank/DDBJ whole genome shotgun (WGS) entry which is preliminary data.</text>
</comment>
<evidence type="ECO:0000313" key="3">
    <source>
        <dbReference type="Proteomes" id="UP000238479"/>
    </source>
</evidence>
<reference evidence="2 3" key="1">
    <citation type="journal article" date="2018" name="Nat. Genet.">
        <title>The Rosa genome provides new insights in the design of modern roses.</title>
        <authorList>
            <person name="Bendahmane M."/>
        </authorList>
    </citation>
    <scope>NUCLEOTIDE SEQUENCE [LARGE SCALE GENOMIC DNA]</scope>
    <source>
        <strain evidence="3">cv. Old Blush</strain>
    </source>
</reference>
<evidence type="ECO:0000313" key="2">
    <source>
        <dbReference type="EMBL" id="PRQ56792.1"/>
    </source>
</evidence>
<protein>
    <submittedName>
        <fullName evidence="2">Uncharacterized protein</fullName>
    </submittedName>
</protein>
<keyword evidence="3" id="KW-1185">Reference proteome</keyword>
<accession>A0A2P6SDN5</accession>
<name>A0A2P6SDN5_ROSCH</name>